<name>A0A9Q1HKC4_HOLLE</name>
<dbReference type="InterPro" id="IPR043502">
    <property type="entry name" value="DNA/RNA_pol_sf"/>
</dbReference>
<organism evidence="1 2">
    <name type="scientific">Holothuria leucospilota</name>
    <name type="common">Black long sea cucumber</name>
    <name type="synonym">Mertensiothuria leucospilota</name>
    <dbReference type="NCBI Taxonomy" id="206669"/>
    <lineage>
        <taxon>Eukaryota</taxon>
        <taxon>Metazoa</taxon>
        <taxon>Echinodermata</taxon>
        <taxon>Eleutherozoa</taxon>
        <taxon>Echinozoa</taxon>
        <taxon>Holothuroidea</taxon>
        <taxon>Aspidochirotacea</taxon>
        <taxon>Aspidochirotida</taxon>
        <taxon>Holothuriidae</taxon>
        <taxon>Holothuria</taxon>
    </lineage>
</organism>
<reference evidence="1" key="1">
    <citation type="submission" date="2021-10" db="EMBL/GenBank/DDBJ databases">
        <title>Tropical sea cucumber genome reveals ecological adaptation and Cuvierian tubules defense mechanism.</title>
        <authorList>
            <person name="Chen T."/>
        </authorList>
    </citation>
    <scope>NUCLEOTIDE SEQUENCE</scope>
    <source>
        <strain evidence="1">Nanhai2018</strain>
        <tissue evidence="1">Muscle</tissue>
    </source>
</reference>
<evidence type="ECO:0008006" key="3">
    <source>
        <dbReference type="Google" id="ProtNLM"/>
    </source>
</evidence>
<dbReference type="OrthoDB" id="9996999at2759"/>
<dbReference type="SUPFAM" id="SSF56672">
    <property type="entry name" value="DNA/RNA polymerases"/>
    <property type="match status" value="1"/>
</dbReference>
<dbReference type="Gene3D" id="3.10.10.10">
    <property type="entry name" value="HIV Type 1 Reverse Transcriptase, subunit A, domain 1"/>
    <property type="match status" value="1"/>
</dbReference>
<dbReference type="Proteomes" id="UP001152320">
    <property type="component" value="Chromosome 1"/>
</dbReference>
<accession>A0A9Q1HKC4</accession>
<protein>
    <recommendedName>
        <fullName evidence="3">Reverse transcriptase</fullName>
    </recommendedName>
</protein>
<evidence type="ECO:0000313" key="2">
    <source>
        <dbReference type="Proteomes" id="UP001152320"/>
    </source>
</evidence>
<gene>
    <name evidence="1" type="ORF">HOLleu_00600</name>
</gene>
<evidence type="ECO:0000313" key="1">
    <source>
        <dbReference type="EMBL" id="KAJ8048331.1"/>
    </source>
</evidence>
<comment type="caution">
    <text evidence="1">The sequence shown here is derived from an EMBL/GenBank/DDBJ whole genome shotgun (WGS) entry which is preliminary data.</text>
</comment>
<dbReference type="EMBL" id="JAIZAY010000001">
    <property type="protein sequence ID" value="KAJ8048331.1"/>
    <property type="molecule type" value="Genomic_DNA"/>
</dbReference>
<sequence length="58" mass="6647">MITPCDSEWVSPIVMVHKPDGTYRLAIDHRALTAVSKHSCYPITAIDIFFMIQSYFQT</sequence>
<dbReference type="AlphaFoldDB" id="A0A9Q1HKC4"/>
<keyword evidence="2" id="KW-1185">Reference proteome</keyword>
<proteinExistence type="predicted"/>